<evidence type="ECO:0000256" key="1">
    <source>
        <dbReference type="SAM" id="MobiDB-lite"/>
    </source>
</evidence>
<dbReference type="InterPro" id="IPR006734">
    <property type="entry name" value="PLATZ"/>
</dbReference>
<evidence type="ECO:0000313" key="2">
    <source>
        <dbReference type="EMBL" id="KAG0567774.1"/>
    </source>
</evidence>
<dbReference type="EMBL" id="CM026428">
    <property type="protein sequence ID" value="KAG0567774.1"/>
    <property type="molecule type" value="Genomic_DNA"/>
</dbReference>
<dbReference type="Proteomes" id="UP000822688">
    <property type="component" value="Chromosome 7"/>
</dbReference>
<dbReference type="PROSITE" id="PS51257">
    <property type="entry name" value="PROKAR_LIPOPROTEIN"/>
    <property type="match status" value="1"/>
</dbReference>
<protein>
    <recommendedName>
        <fullName evidence="4">PLATZ transcription factor family protein</fullName>
    </recommendedName>
</protein>
<comment type="caution">
    <text evidence="2">The sequence shown here is derived from an EMBL/GenBank/DDBJ whole genome shotgun (WGS) entry which is preliminary data.</text>
</comment>
<gene>
    <name evidence="2" type="ORF">KC19_7G159600</name>
</gene>
<dbReference type="AlphaFoldDB" id="A0A8T0HBS9"/>
<feature type="region of interest" description="Disordered" evidence="1">
    <location>
        <begin position="236"/>
        <end position="261"/>
    </location>
</feature>
<accession>A0A8T0HBS9</accession>
<feature type="compositionally biased region" description="Polar residues" evidence="1">
    <location>
        <begin position="173"/>
        <end position="182"/>
    </location>
</feature>
<evidence type="ECO:0008006" key="4">
    <source>
        <dbReference type="Google" id="ProtNLM"/>
    </source>
</evidence>
<evidence type="ECO:0000313" key="3">
    <source>
        <dbReference type="Proteomes" id="UP000822688"/>
    </source>
</evidence>
<proteinExistence type="predicted"/>
<dbReference type="PANTHER" id="PTHR31065:SF46">
    <property type="entry name" value="PLATZ TRANSCRIPTION FACTOR FAMILY PROTEIN-RELATED"/>
    <property type="match status" value="1"/>
</dbReference>
<reference evidence="2" key="1">
    <citation type="submission" date="2020-06" db="EMBL/GenBank/DDBJ databases">
        <title>WGS assembly of Ceratodon purpureus strain R40.</title>
        <authorList>
            <person name="Carey S.B."/>
            <person name="Jenkins J."/>
            <person name="Shu S."/>
            <person name="Lovell J.T."/>
            <person name="Sreedasyam A."/>
            <person name="Maumus F."/>
            <person name="Tiley G.P."/>
            <person name="Fernandez-Pozo N."/>
            <person name="Barry K."/>
            <person name="Chen C."/>
            <person name="Wang M."/>
            <person name="Lipzen A."/>
            <person name="Daum C."/>
            <person name="Saski C.A."/>
            <person name="Payton A.C."/>
            <person name="Mcbreen J.C."/>
            <person name="Conrad R.E."/>
            <person name="Kollar L.M."/>
            <person name="Olsson S."/>
            <person name="Huttunen S."/>
            <person name="Landis J.B."/>
            <person name="Wickett N.J."/>
            <person name="Johnson M.G."/>
            <person name="Rensing S.A."/>
            <person name="Grimwood J."/>
            <person name="Schmutz J."/>
            <person name="Mcdaniel S.F."/>
        </authorList>
    </citation>
    <scope>NUCLEOTIDE SEQUENCE</scope>
    <source>
        <strain evidence="2">R40</strain>
    </source>
</reference>
<sequence length="261" mass="28907">MVMGGKFTNREGPAWLPALVGCETFFSHCENHTSGKNERNQFCFECPGTGPLCPEELATVHRGHASIQVRRASHRDVVRVADIQKYVDLANIQPYTINSAKIVFLQSKPQPKIVKGAAHYCEWCQRSIADPVRFCSISCKLQGILEDPHDFTLTLTVFSKSGPGFFSKEAASPETSTHSHGSGITDFAPDTPRKGSKRASSATHSPLSKKSKLALATEPVLGLSVRLSRDDDMELPVTPTYESRPKVHHRKQVWPHRAPMF</sequence>
<name>A0A8T0HBS9_CERPU</name>
<organism evidence="2 3">
    <name type="scientific">Ceratodon purpureus</name>
    <name type="common">Fire moss</name>
    <name type="synonym">Dicranum purpureum</name>
    <dbReference type="NCBI Taxonomy" id="3225"/>
    <lineage>
        <taxon>Eukaryota</taxon>
        <taxon>Viridiplantae</taxon>
        <taxon>Streptophyta</taxon>
        <taxon>Embryophyta</taxon>
        <taxon>Bryophyta</taxon>
        <taxon>Bryophytina</taxon>
        <taxon>Bryopsida</taxon>
        <taxon>Dicranidae</taxon>
        <taxon>Pseudoditrichales</taxon>
        <taxon>Ditrichaceae</taxon>
        <taxon>Ceratodon</taxon>
    </lineage>
</organism>
<keyword evidence="3" id="KW-1185">Reference proteome</keyword>
<feature type="region of interest" description="Disordered" evidence="1">
    <location>
        <begin position="168"/>
        <end position="213"/>
    </location>
</feature>
<dbReference type="Pfam" id="PF04640">
    <property type="entry name" value="PLATZ"/>
    <property type="match status" value="1"/>
</dbReference>
<dbReference type="PANTHER" id="PTHR31065">
    <property type="entry name" value="PLATZ TRANSCRIPTION FACTOR FAMILY PROTEIN"/>
    <property type="match status" value="1"/>
</dbReference>